<evidence type="ECO:0000313" key="2">
    <source>
        <dbReference type="Proteomes" id="UP000051096"/>
    </source>
</evidence>
<organism evidence="1 2">
    <name type="scientific">candidate division WOR_3 bacterium SM23_60</name>
    <dbReference type="NCBI Taxonomy" id="1703780"/>
    <lineage>
        <taxon>Bacteria</taxon>
        <taxon>Bacteria division WOR-3</taxon>
    </lineage>
</organism>
<sequence length="493" mass="54466">MIFVCLLLGSISFQPTYYTNTNYYYEITGRGDMIYGATNGGCIRYDYANERFEVLTNTDGLPIGNQSCVAVDSSGFVWVGNSVGVTLVDPTFTDIQSYPADRLTGTRTQEIVCSSDRIYVGSSSGLLCIDSKGTPDDFSDDTYWSRFGYNILTIAVDGTIWVGTTDGLVSFSTTGTLLNEYDESDGLLSNTINKVAIIDSVVYVGTDIGLQRFTGDHFDTLLLNYQVNDITFAGDSLALALDSLDQFGFYFGGSLTIAKGGIPYLCKVLSVSNVNGMLFCGLGNRYVDDIFGEGLGDYDFVNNTWRLTKRNCLPSNHVTDIAVNEHGVFVAHGTRSATSKGFSWLDTLGTWKSYTSDSILPSNQVHRCEVSRDGKVWFAFNPFVNDSASVMLLSFDVEQNTWQYINNGYNNMDGTVAVWDIEFDFAGNMYLTLAGPSDRLWVLDSMMMCTRNSRNLMGCSVVMCSAALSAMMMFSTRQMEPIFSYIMKVLFLV</sequence>
<dbReference type="AlphaFoldDB" id="A0A0S8G2Z6"/>
<gene>
    <name evidence="1" type="ORF">AMJ87_13540</name>
</gene>
<dbReference type="EMBL" id="LJUO01000228">
    <property type="protein sequence ID" value="KPK67311.1"/>
    <property type="molecule type" value="Genomic_DNA"/>
</dbReference>
<dbReference type="Proteomes" id="UP000051096">
    <property type="component" value="Unassembled WGS sequence"/>
</dbReference>
<accession>A0A0S8G2Z6</accession>
<evidence type="ECO:0000313" key="1">
    <source>
        <dbReference type="EMBL" id="KPK67311.1"/>
    </source>
</evidence>
<evidence type="ECO:0008006" key="3">
    <source>
        <dbReference type="Google" id="ProtNLM"/>
    </source>
</evidence>
<reference evidence="1 2" key="1">
    <citation type="journal article" date="2015" name="Microbiome">
        <title>Genomic resolution of linkages in carbon, nitrogen, and sulfur cycling among widespread estuary sediment bacteria.</title>
        <authorList>
            <person name="Baker B.J."/>
            <person name="Lazar C.S."/>
            <person name="Teske A.P."/>
            <person name="Dick G.J."/>
        </authorList>
    </citation>
    <scope>NUCLEOTIDE SEQUENCE [LARGE SCALE GENOMIC DNA]</scope>
    <source>
        <strain evidence="1">SM23_60</strain>
    </source>
</reference>
<proteinExistence type="predicted"/>
<dbReference type="SUPFAM" id="SSF63829">
    <property type="entry name" value="Calcium-dependent phosphotriesterase"/>
    <property type="match status" value="1"/>
</dbReference>
<dbReference type="InterPro" id="IPR015943">
    <property type="entry name" value="WD40/YVTN_repeat-like_dom_sf"/>
</dbReference>
<protein>
    <recommendedName>
        <fullName evidence="3">Two component regulator three Y domain-containing protein</fullName>
    </recommendedName>
</protein>
<dbReference type="Gene3D" id="2.130.10.10">
    <property type="entry name" value="YVTN repeat-like/Quinoprotein amine dehydrogenase"/>
    <property type="match status" value="1"/>
</dbReference>
<comment type="caution">
    <text evidence="1">The sequence shown here is derived from an EMBL/GenBank/DDBJ whole genome shotgun (WGS) entry which is preliminary data.</text>
</comment>
<name>A0A0S8G2Z6_UNCW3</name>